<name>A0ABU3LAA8_9FLAO</name>
<dbReference type="InterPro" id="IPR022551">
    <property type="entry name" value="BrxC"/>
</dbReference>
<keyword evidence="2" id="KW-1185">Reference proteome</keyword>
<dbReference type="EMBL" id="JAVTTP010000002">
    <property type="protein sequence ID" value="MDT7830675.1"/>
    <property type="molecule type" value="Genomic_DNA"/>
</dbReference>
<evidence type="ECO:0000313" key="2">
    <source>
        <dbReference type="Proteomes" id="UP001250656"/>
    </source>
</evidence>
<dbReference type="Pfam" id="PF11009">
    <property type="entry name" value="BrxC"/>
    <property type="match status" value="1"/>
</dbReference>
<dbReference type="SUPFAM" id="SSF52833">
    <property type="entry name" value="Thioredoxin-like"/>
    <property type="match status" value="1"/>
</dbReference>
<evidence type="ECO:0000313" key="1">
    <source>
        <dbReference type="EMBL" id="MDT7830675.1"/>
    </source>
</evidence>
<protein>
    <submittedName>
        <fullName evidence="1">Bacillithiol system redox-active protein YtxJ</fullName>
    </submittedName>
</protein>
<dbReference type="Proteomes" id="UP001250656">
    <property type="component" value="Unassembled WGS sequence"/>
</dbReference>
<dbReference type="InterPro" id="IPR036249">
    <property type="entry name" value="Thioredoxin-like_sf"/>
</dbReference>
<dbReference type="Gene3D" id="3.40.30.10">
    <property type="entry name" value="Glutaredoxin"/>
    <property type="match status" value="1"/>
</dbReference>
<reference evidence="1 2" key="1">
    <citation type="submission" date="2023-09" db="EMBL/GenBank/DDBJ databases">
        <title>Novel taxa isolated from Blanes Bay.</title>
        <authorList>
            <person name="Rey-Velasco X."/>
            <person name="Lucena T."/>
        </authorList>
    </citation>
    <scope>NUCLEOTIDE SEQUENCE [LARGE SCALE GENOMIC DNA]</scope>
    <source>
        <strain evidence="1 2">S334</strain>
    </source>
</reference>
<organism evidence="1 2">
    <name type="scientific">Pricia mediterranea</name>
    <dbReference type="NCBI Taxonomy" id="3076079"/>
    <lineage>
        <taxon>Bacteria</taxon>
        <taxon>Pseudomonadati</taxon>
        <taxon>Bacteroidota</taxon>
        <taxon>Flavobacteriia</taxon>
        <taxon>Flavobacteriales</taxon>
        <taxon>Flavobacteriaceae</taxon>
        <taxon>Pricia</taxon>
    </lineage>
</organism>
<proteinExistence type="predicted"/>
<accession>A0ABU3LAA8</accession>
<gene>
    <name evidence="1" type="primary">ytxJ</name>
    <name evidence="1" type="ORF">RQM65_18545</name>
</gene>
<dbReference type="NCBIfam" id="TIGR04019">
    <property type="entry name" value="B_thiol_YtxJ"/>
    <property type="match status" value="1"/>
</dbReference>
<sequence>MGLFNSIFGSKKNNGNATGRQLPWIPLTSLEQVDDIAKKSASRTQIIFKHSTTCGISRMVLNRFEKNPLLKEGGLDLYFLDLHQHRELSNKIAQRFQVLHQSPQLLVIKEGRAVDHGSHGGITTIPLKDYL</sequence>
<dbReference type="RefSeq" id="WP_314017165.1">
    <property type="nucleotide sequence ID" value="NZ_JAVTTP010000002.1"/>
</dbReference>
<comment type="caution">
    <text evidence="1">The sequence shown here is derived from an EMBL/GenBank/DDBJ whole genome shotgun (WGS) entry which is preliminary data.</text>
</comment>